<evidence type="ECO:0000256" key="4">
    <source>
        <dbReference type="ARBA" id="ARBA00022729"/>
    </source>
</evidence>
<feature type="domain" description="Leucine-rich repeat-containing N-terminal plant-type" evidence="10">
    <location>
        <begin position="44"/>
        <end position="82"/>
    </location>
</feature>
<evidence type="ECO:0000313" key="12">
    <source>
        <dbReference type="EMBL" id="CAH1452706.1"/>
    </source>
</evidence>
<evidence type="ECO:0000256" key="7">
    <source>
        <dbReference type="ARBA" id="ARBA00023136"/>
    </source>
</evidence>
<evidence type="ECO:0000256" key="3">
    <source>
        <dbReference type="ARBA" id="ARBA00022692"/>
    </source>
</evidence>
<comment type="caution">
    <text evidence="12">The sequence shown here is derived from an EMBL/GenBank/DDBJ whole genome shotgun (WGS) entry which is preliminary data.</text>
</comment>
<proteinExistence type="predicted"/>
<feature type="signal peptide" evidence="9">
    <location>
        <begin position="1"/>
        <end position="21"/>
    </location>
</feature>
<keyword evidence="5" id="KW-0677">Repeat</keyword>
<evidence type="ECO:0000259" key="10">
    <source>
        <dbReference type="Pfam" id="PF08263"/>
    </source>
</evidence>
<evidence type="ECO:0000256" key="1">
    <source>
        <dbReference type="ARBA" id="ARBA00004479"/>
    </source>
</evidence>
<dbReference type="InterPro" id="IPR013210">
    <property type="entry name" value="LRR_N_plant-typ"/>
</dbReference>
<evidence type="ECO:0000256" key="8">
    <source>
        <dbReference type="ARBA" id="ARBA00023180"/>
    </source>
</evidence>
<evidence type="ECO:0000256" key="2">
    <source>
        <dbReference type="ARBA" id="ARBA00022614"/>
    </source>
</evidence>
<evidence type="ECO:0000256" key="6">
    <source>
        <dbReference type="ARBA" id="ARBA00022989"/>
    </source>
</evidence>
<feature type="domain" description="Disease resistance R13L4/SHOC-2-like LRR" evidence="11">
    <location>
        <begin position="90"/>
        <end position="217"/>
    </location>
</feature>
<evidence type="ECO:0000256" key="5">
    <source>
        <dbReference type="ARBA" id="ARBA00022737"/>
    </source>
</evidence>
<dbReference type="InterPro" id="IPR046956">
    <property type="entry name" value="RLP23-like"/>
</dbReference>
<dbReference type="PANTHER" id="PTHR48063:SF103">
    <property type="entry name" value="LEUCINE-RICH RECEPTOR-LIKE KINASE FAMILY PROTEIN"/>
    <property type="match status" value="1"/>
</dbReference>
<evidence type="ECO:0000259" key="11">
    <source>
        <dbReference type="Pfam" id="PF23598"/>
    </source>
</evidence>
<evidence type="ECO:0008006" key="14">
    <source>
        <dbReference type="Google" id="ProtNLM"/>
    </source>
</evidence>
<dbReference type="Pfam" id="PF08263">
    <property type="entry name" value="LRRNT_2"/>
    <property type="match status" value="1"/>
</dbReference>
<keyword evidence="4 9" id="KW-0732">Signal</keyword>
<protein>
    <recommendedName>
        <fullName evidence="14">Leucine-rich repeat-containing N-terminal plant-type domain-containing protein</fullName>
    </recommendedName>
</protein>
<dbReference type="AlphaFoldDB" id="A0AAU9PST1"/>
<dbReference type="Gene3D" id="3.80.10.10">
    <property type="entry name" value="Ribonuclease Inhibitor"/>
    <property type="match status" value="2"/>
</dbReference>
<dbReference type="FunFam" id="3.80.10.10:FF:000400">
    <property type="entry name" value="Nuclear pore complex protein NUP107"/>
    <property type="match status" value="1"/>
</dbReference>
<comment type="subcellular location">
    <subcellularLocation>
        <location evidence="1">Membrane</location>
        <topology evidence="1">Single-pass type I membrane protein</topology>
    </subcellularLocation>
</comment>
<keyword evidence="13" id="KW-1185">Reference proteome</keyword>
<sequence length="262" mass="29729">MHRCVFIIFSFLLLCIQNTTTNQLVAAEGGGGDDNGVITNKCLDKERDALLQFKANLEDPYGSLSTWRPEDDECCEWRGVMCGDETGHHVTWLEIRSFGLVGEISPSLVNLTYLNHLDLFGNFFNGTIPKSFGSLTELMFLDLSNNSFYGTIPEEFGNLTNLQNLYLDFFGRCRVENLQWLSHLSLLETLEMDGISLAKANHWVNVISSLPKLSRLSLEGCDLSKVIFFFISQLFFIYSIPLSWKQQSHLIRVSLVIPINQQ</sequence>
<organism evidence="12 13">
    <name type="scientific">Lactuca virosa</name>
    <dbReference type="NCBI Taxonomy" id="75947"/>
    <lineage>
        <taxon>Eukaryota</taxon>
        <taxon>Viridiplantae</taxon>
        <taxon>Streptophyta</taxon>
        <taxon>Embryophyta</taxon>
        <taxon>Tracheophyta</taxon>
        <taxon>Spermatophyta</taxon>
        <taxon>Magnoliopsida</taxon>
        <taxon>eudicotyledons</taxon>
        <taxon>Gunneridae</taxon>
        <taxon>Pentapetalae</taxon>
        <taxon>asterids</taxon>
        <taxon>campanulids</taxon>
        <taxon>Asterales</taxon>
        <taxon>Asteraceae</taxon>
        <taxon>Cichorioideae</taxon>
        <taxon>Cichorieae</taxon>
        <taxon>Lactucinae</taxon>
        <taxon>Lactuca</taxon>
    </lineage>
</organism>
<keyword evidence="6" id="KW-1133">Transmembrane helix</keyword>
<dbReference type="InterPro" id="IPR055414">
    <property type="entry name" value="LRR_R13L4/SHOC2-like"/>
</dbReference>
<keyword evidence="7" id="KW-0472">Membrane</keyword>
<dbReference type="Proteomes" id="UP001157418">
    <property type="component" value="Unassembled WGS sequence"/>
</dbReference>
<feature type="chain" id="PRO_5043684217" description="Leucine-rich repeat-containing N-terminal plant-type domain-containing protein" evidence="9">
    <location>
        <begin position="22"/>
        <end position="262"/>
    </location>
</feature>
<dbReference type="SUPFAM" id="SSF52058">
    <property type="entry name" value="L domain-like"/>
    <property type="match status" value="1"/>
</dbReference>
<evidence type="ECO:0000313" key="13">
    <source>
        <dbReference type="Proteomes" id="UP001157418"/>
    </source>
</evidence>
<name>A0AAU9PST1_9ASTR</name>
<gene>
    <name evidence="12" type="ORF">LVIROSA_LOCUS37995</name>
</gene>
<dbReference type="Pfam" id="PF23598">
    <property type="entry name" value="LRR_14"/>
    <property type="match status" value="1"/>
</dbReference>
<dbReference type="InterPro" id="IPR032675">
    <property type="entry name" value="LRR_dom_sf"/>
</dbReference>
<keyword evidence="3" id="KW-0812">Transmembrane</keyword>
<accession>A0AAU9PST1</accession>
<evidence type="ECO:0000256" key="9">
    <source>
        <dbReference type="SAM" id="SignalP"/>
    </source>
</evidence>
<reference evidence="12 13" key="1">
    <citation type="submission" date="2022-01" db="EMBL/GenBank/DDBJ databases">
        <authorList>
            <person name="Xiong W."/>
            <person name="Schranz E."/>
        </authorList>
    </citation>
    <scope>NUCLEOTIDE SEQUENCE [LARGE SCALE GENOMIC DNA]</scope>
</reference>
<dbReference type="PANTHER" id="PTHR48063">
    <property type="entry name" value="LRR RECEPTOR-LIKE KINASE"/>
    <property type="match status" value="1"/>
</dbReference>
<keyword evidence="8" id="KW-0325">Glycoprotein</keyword>
<dbReference type="EMBL" id="CAKMRJ010005745">
    <property type="protein sequence ID" value="CAH1452706.1"/>
    <property type="molecule type" value="Genomic_DNA"/>
</dbReference>
<dbReference type="GO" id="GO:0016020">
    <property type="term" value="C:membrane"/>
    <property type="evidence" value="ECO:0007669"/>
    <property type="project" value="UniProtKB-SubCell"/>
</dbReference>
<keyword evidence="2" id="KW-0433">Leucine-rich repeat</keyword>